<evidence type="ECO:0000313" key="3">
    <source>
        <dbReference type="Proteomes" id="UP000012081"/>
    </source>
</evidence>
<proteinExistence type="predicted"/>
<protein>
    <submittedName>
        <fullName evidence="2">Uncharacterized protein</fullName>
    </submittedName>
</protein>
<evidence type="ECO:0000313" key="2">
    <source>
        <dbReference type="EMBL" id="EMT50078.1"/>
    </source>
</evidence>
<comment type="caution">
    <text evidence="2">The sequence shown here is derived from an EMBL/GenBank/DDBJ whole genome shotgun (WGS) entry which is preliminary data.</text>
</comment>
<name>M8D9P1_9BACL</name>
<gene>
    <name evidence="2" type="ORF">I532_24477</name>
</gene>
<dbReference type="RefSeq" id="WP_003392854.1">
    <property type="nucleotide sequence ID" value="NZ_APBN01000022.1"/>
</dbReference>
<feature type="region of interest" description="Disordered" evidence="1">
    <location>
        <begin position="21"/>
        <end position="51"/>
    </location>
</feature>
<sequence>MFPIDTHREDHLPDFKQLTDRVIAPPPQGPIIGIRTNLDKESEDAGKEAPK</sequence>
<feature type="compositionally biased region" description="Basic and acidic residues" evidence="1">
    <location>
        <begin position="37"/>
        <end position="51"/>
    </location>
</feature>
<dbReference type="AlphaFoldDB" id="M8D9P1"/>
<accession>M8D9P1</accession>
<dbReference type="STRING" id="1300222.I532_24477"/>
<dbReference type="PATRIC" id="fig|1300222.3.peg.5145"/>
<evidence type="ECO:0000256" key="1">
    <source>
        <dbReference type="SAM" id="MobiDB-lite"/>
    </source>
</evidence>
<organism evidence="2 3">
    <name type="scientific">Brevibacillus borstelensis AK1</name>
    <dbReference type="NCBI Taxonomy" id="1300222"/>
    <lineage>
        <taxon>Bacteria</taxon>
        <taxon>Bacillati</taxon>
        <taxon>Bacillota</taxon>
        <taxon>Bacilli</taxon>
        <taxon>Bacillales</taxon>
        <taxon>Paenibacillaceae</taxon>
        <taxon>Brevibacillus</taxon>
    </lineage>
</organism>
<dbReference type="EMBL" id="APBN01000022">
    <property type="protein sequence ID" value="EMT50078.1"/>
    <property type="molecule type" value="Genomic_DNA"/>
</dbReference>
<dbReference type="GeneID" id="89502158"/>
<dbReference type="Proteomes" id="UP000012081">
    <property type="component" value="Unassembled WGS sequence"/>
</dbReference>
<reference evidence="2 3" key="1">
    <citation type="submission" date="2013-03" db="EMBL/GenBank/DDBJ databases">
        <title>Assembly of a new bacterial strain Brevibacillus borstelensis AK1.</title>
        <authorList>
            <person name="Rajan I."/>
            <person name="PoliReddy D."/>
            <person name="Sugumar T."/>
            <person name="Rathinam K."/>
            <person name="Alqarawi S."/>
            <person name="Khalil A.B."/>
            <person name="Sivakumar N."/>
        </authorList>
    </citation>
    <scope>NUCLEOTIDE SEQUENCE [LARGE SCALE GENOMIC DNA]</scope>
    <source>
        <strain evidence="2 3">AK1</strain>
    </source>
</reference>
<keyword evidence="3" id="KW-1185">Reference proteome</keyword>